<dbReference type="InterPro" id="IPR036389">
    <property type="entry name" value="RNase_III_sf"/>
</dbReference>
<dbReference type="Pfam" id="PF00636">
    <property type="entry name" value="Ribonuclease_3"/>
    <property type="match status" value="1"/>
</dbReference>
<dbReference type="GO" id="GO:0006396">
    <property type="term" value="P:RNA processing"/>
    <property type="evidence" value="ECO:0007669"/>
    <property type="project" value="InterPro"/>
</dbReference>
<accession>A0A167R4V6</accession>
<dbReference type="GO" id="GO:0004525">
    <property type="term" value="F:ribonuclease III activity"/>
    <property type="evidence" value="ECO:0007669"/>
    <property type="project" value="InterPro"/>
</dbReference>
<dbReference type="OrthoDB" id="3353871at2759"/>
<organism evidence="2 3">
    <name type="scientific">Calocera viscosa (strain TUFC12733)</name>
    <dbReference type="NCBI Taxonomy" id="1330018"/>
    <lineage>
        <taxon>Eukaryota</taxon>
        <taxon>Fungi</taxon>
        <taxon>Dikarya</taxon>
        <taxon>Basidiomycota</taxon>
        <taxon>Agaricomycotina</taxon>
        <taxon>Dacrymycetes</taxon>
        <taxon>Dacrymycetales</taxon>
        <taxon>Dacrymycetaceae</taxon>
        <taxon>Calocera</taxon>
    </lineage>
</organism>
<reference evidence="2 3" key="1">
    <citation type="journal article" date="2016" name="Mol. Biol. Evol.">
        <title>Comparative Genomics of Early-Diverging Mushroom-Forming Fungi Provides Insights into the Origins of Lignocellulose Decay Capabilities.</title>
        <authorList>
            <person name="Nagy L.G."/>
            <person name="Riley R."/>
            <person name="Tritt A."/>
            <person name="Adam C."/>
            <person name="Daum C."/>
            <person name="Floudas D."/>
            <person name="Sun H."/>
            <person name="Yadav J.S."/>
            <person name="Pangilinan J."/>
            <person name="Larsson K.H."/>
            <person name="Matsuura K."/>
            <person name="Barry K."/>
            <person name="Labutti K."/>
            <person name="Kuo R."/>
            <person name="Ohm R.A."/>
            <person name="Bhattacharya S.S."/>
            <person name="Shirouzu T."/>
            <person name="Yoshinaga Y."/>
            <person name="Martin F.M."/>
            <person name="Grigoriev I.V."/>
            <person name="Hibbett D.S."/>
        </authorList>
    </citation>
    <scope>NUCLEOTIDE SEQUENCE [LARGE SCALE GENOMIC DNA]</scope>
    <source>
        <strain evidence="2 3">TUFC12733</strain>
    </source>
</reference>
<keyword evidence="3" id="KW-1185">Reference proteome</keyword>
<evidence type="ECO:0000313" key="3">
    <source>
        <dbReference type="Proteomes" id="UP000076738"/>
    </source>
</evidence>
<name>A0A167R4V6_CALVF</name>
<dbReference type="EMBL" id="KV417269">
    <property type="protein sequence ID" value="KZP00559.1"/>
    <property type="molecule type" value="Genomic_DNA"/>
</dbReference>
<feature type="domain" description="RNase III" evidence="1">
    <location>
        <begin position="39"/>
        <end position="129"/>
    </location>
</feature>
<proteinExistence type="predicted"/>
<evidence type="ECO:0000313" key="2">
    <source>
        <dbReference type="EMBL" id="KZP00559.1"/>
    </source>
</evidence>
<gene>
    <name evidence="2" type="ORF">CALVIDRAFT_595345</name>
</gene>
<dbReference type="AlphaFoldDB" id="A0A167R4V6"/>
<dbReference type="Proteomes" id="UP000076738">
    <property type="component" value="Unassembled WGS sequence"/>
</dbReference>
<evidence type="ECO:0000259" key="1">
    <source>
        <dbReference type="PROSITE" id="PS50142"/>
    </source>
</evidence>
<sequence length="156" mass="17614">MATNVKREVDVKESQLPNLPEVPNHVRHRVFRHSGMGDNNERLANLGAVILPVIVTEWLMDTKPNATSGDLTIQRSLRVDKKVISKWSRLYGLPDHLVCAANEVNVRASVAAQCQVFYAYIGAVRQTEDEDEEQKEYGWTAVCAFVRQILEVTPIQ</sequence>
<dbReference type="SUPFAM" id="SSF69065">
    <property type="entry name" value="RNase III domain-like"/>
    <property type="match status" value="1"/>
</dbReference>
<dbReference type="STRING" id="1330018.A0A167R4V6"/>
<dbReference type="PROSITE" id="PS50142">
    <property type="entry name" value="RNASE_3_2"/>
    <property type="match status" value="1"/>
</dbReference>
<dbReference type="InterPro" id="IPR000999">
    <property type="entry name" value="RNase_III_dom"/>
</dbReference>
<dbReference type="CDD" id="cd00593">
    <property type="entry name" value="RIBOc"/>
    <property type="match status" value="1"/>
</dbReference>
<dbReference type="Gene3D" id="1.10.1520.10">
    <property type="entry name" value="Ribonuclease III domain"/>
    <property type="match status" value="1"/>
</dbReference>
<protein>
    <recommendedName>
        <fullName evidence="1">RNase III domain-containing protein</fullName>
    </recommendedName>
</protein>